<keyword evidence="6 7" id="KW-0645">Protease</keyword>
<gene>
    <name evidence="10" type="ORF">CAUJ_LOCUS7759</name>
</gene>
<evidence type="ECO:0000256" key="5">
    <source>
        <dbReference type="ARBA" id="ARBA00023157"/>
    </source>
</evidence>
<dbReference type="GO" id="GO:0015074">
    <property type="term" value="P:DNA integration"/>
    <property type="evidence" value="ECO:0007669"/>
    <property type="project" value="InterPro"/>
</dbReference>
<dbReference type="EC" id="3.4.24.-" evidence="7"/>
<evidence type="ECO:0000256" key="7">
    <source>
        <dbReference type="RuleBase" id="RU361183"/>
    </source>
</evidence>
<feature type="compositionally biased region" description="Polar residues" evidence="8">
    <location>
        <begin position="518"/>
        <end position="527"/>
    </location>
</feature>
<dbReference type="GO" id="GO:0008270">
    <property type="term" value="F:zinc ion binding"/>
    <property type="evidence" value="ECO:0007669"/>
    <property type="project" value="UniProtKB-UniRule"/>
</dbReference>
<feature type="domain" description="Peptidase M12A" evidence="9">
    <location>
        <begin position="118"/>
        <end position="311"/>
    </location>
</feature>
<dbReference type="PRINTS" id="PR00480">
    <property type="entry name" value="ASTACIN"/>
</dbReference>
<dbReference type="InterPro" id="IPR002492">
    <property type="entry name" value="Transposase_Tc1-like"/>
</dbReference>
<dbReference type="InterPro" id="IPR009057">
    <property type="entry name" value="Homeodomain-like_sf"/>
</dbReference>
<evidence type="ECO:0000256" key="1">
    <source>
        <dbReference type="ARBA" id="ARBA00004123"/>
    </source>
</evidence>
<feature type="binding site" evidence="6">
    <location>
        <position position="882"/>
    </location>
    <ligand>
        <name>Zn(2+)</name>
        <dbReference type="ChEBI" id="CHEBI:29105"/>
        <note>catalytic</note>
    </ligand>
</feature>
<dbReference type="InterPro" id="IPR034035">
    <property type="entry name" value="Astacin-like_dom"/>
</dbReference>
<feature type="active site" evidence="6">
    <location>
        <position position="873"/>
    </location>
</feature>
<feature type="domain" description="Peptidase M12A" evidence="9">
    <location>
        <begin position="782"/>
        <end position="975"/>
    </location>
</feature>
<dbReference type="GO" id="GO:0005634">
    <property type="term" value="C:nucleus"/>
    <property type="evidence" value="ECO:0007669"/>
    <property type="project" value="UniProtKB-SubCell"/>
</dbReference>
<dbReference type="SMART" id="SM00235">
    <property type="entry name" value="ZnMc"/>
    <property type="match status" value="2"/>
</dbReference>
<feature type="chain" id="PRO_5035960104" description="Metalloendopeptidase" evidence="7">
    <location>
        <begin position="19"/>
        <end position="1169"/>
    </location>
</feature>
<dbReference type="GO" id="GO:0006508">
    <property type="term" value="P:proteolysis"/>
    <property type="evidence" value="ECO:0007669"/>
    <property type="project" value="UniProtKB-KW"/>
</dbReference>
<keyword evidence="2 6" id="KW-0479">Metal-binding</keyword>
<dbReference type="Pfam" id="PF01400">
    <property type="entry name" value="Astacin"/>
    <property type="match status" value="2"/>
</dbReference>
<reference evidence="10" key="1">
    <citation type="submission" date="2020-10" db="EMBL/GenBank/DDBJ databases">
        <authorList>
            <person name="Kikuchi T."/>
        </authorList>
    </citation>
    <scope>NUCLEOTIDE SEQUENCE</scope>
    <source>
        <strain evidence="10">NKZ352</strain>
    </source>
</reference>
<sequence>MRLLLWTGLLFVATFVHGDLSSSGQEGFEEKKKEFLRKRLGKLHSRANRVFVDGENPEDPKRHLKKVHPTVNNFAEDIYQLNKRTGVADRMFQGDINLREEQRHLFDSQGKVDGRQKRQVTSYVPRWTNNTLNYWVDNTINAEKKAAIVKALAYISDRTCLTFVNNKTAKNRVRVFKGEGCYSDIGMGRGEQRLSLADGCQQVGTVAHEFTHALGIWHTQMRYDRDDYVTIDVSAVIPGKEHNFYKLGEDEAVNMVPYEYGSVMHYGADFFASNETRPSMLPKDPHYLYTIGSHQISFYDIQNINNAYDCGGKCANTLNCTNGGVQNPKSCDECLCPAGYAGKLCDERPSGCGEILTANSNWTSTTFTFGDKKNYQEFRKEYSFCNHWISAPEGKKIEIQVDIKSEPMCWYGCDVNGIEIKTLEDKKIVNPRICCKTDEIFQSALNPTPIISYSIYYYSTYVLKYHMGRTSGKEDLTDNDKRAIVVGRQNGLTMMTLAGMFGVTEAGISQYLKRQKAQDGNTKSQRTGRPRVTDLNDNRNILKTSRTNPRLSVPAIRREVCLISQSPPSVSTVKRRLNAAGIMRRRPVKKPLISEKNRAARVKWAKEHLNWTRQDWNKILWSDETLLHHVSQWVIGISDDIWTHLVYEPTEFQNSGKKYSFGKTRAKMRLLLWTGLLFVAISIYGVQSSSGQEGFEEKKKEFLRKRLGKLHSRANRVFVDGENPEDSKKHLKKIHPKLGEDLFTLNKRVGVADRMFQGDINLSENQWKFIKSQGKTNGRQKRQVTTWIPLWANNTVNYWVDNTIDEVKQNSIVKALSYISSRTCLNFVNDPNAENRIRVTRDVGCYAELGMIGGEQTLSLGDGCVQMGTVAHEFTHALGVWHTQMRSDRDKYVAVDVSAIGEDYRFAYDRLTEEEEVNLVPYEYGSMMHYGPTFFITNATKLSMVATDPRYQYTMGSRQISFYDIQNINNAYNCAGKCGKTLDCKNGGVQNPKSCDECICPAGYAGRFCDERPSGCGEILNANSNWTSTTYTFGDEVNFWESRMDFDFCNHWIKAPEGKKIEVQIVEQFRPDCSYGCDWNGIEIKTLEDKKIVNPRICCETDEIFQSALNPTPIISYNRYYFSTYTLKYRYRPQKEVSQQYLPNFFFFLRLLYRLSGVGAPSRLAEVLS</sequence>
<evidence type="ECO:0000256" key="3">
    <source>
        <dbReference type="ARBA" id="ARBA00022833"/>
    </source>
</evidence>
<comment type="caution">
    <text evidence="10">The sequence shown here is derived from an EMBL/GenBank/DDBJ whole genome shotgun (WGS) entry which is preliminary data.</text>
</comment>
<dbReference type="GO" id="GO:0003677">
    <property type="term" value="F:DNA binding"/>
    <property type="evidence" value="ECO:0007669"/>
    <property type="project" value="InterPro"/>
</dbReference>
<feature type="signal peptide" evidence="7">
    <location>
        <begin position="1"/>
        <end position="18"/>
    </location>
</feature>
<dbReference type="GO" id="GO:0006313">
    <property type="term" value="P:DNA transposition"/>
    <property type="evidence" value="ECO:0007669"/>
    <property type="project" value="InterPro"/>
</dbReference>
<keyword evidence="3 6" id="KW-0862">Zinc</keyword>
<dbReference type="InterPro" id="IPR006026">
    <property type="entry name" value="Peptidase_Metallo"/>
</dbReference>
<dbReference type="AlphaFoldDB" id="A0A8S1HEW3"/>
<dbReference type="InterPro" id="IPR001506">
    <property type="entry name" value="Peptidase_M12A"/>
</dbReference>
<evidence type="ECO:0000313" key="10">
    <source>
        <dbReference type="EMBL" id="CAD6191840.1"/>
    </source>
</evidence>
<comment type="cofactor">
    <cofactor evidence="6 7">
        <name>Zn(2+)</name>
        <dbReference type="ChEBI" id="CHEBI:29105"/>
    </cofactor>
    <text evidence="6 7">Binds 1 zinc ion per subunit.</text>
</comment>
<dbReference type="Gene3D" id="3.40.390.10">
    <property type="entry name" value="Collagenase (Catalytic Domain)"/>
    <property type="match status" value="2"/>
</dbReference>
<evidence type="ECO:0000256" key="6">
    <source>
        <dbReference type="PROSITE-ProRule" id="PRU01211"/>
    </source>
</evidence>
<evidence type="ECO:0000256" key="8">
    <source>
        <dbReference type="SAM" id="MobiDB-lite"/>
    </source>
</evidence>
<keyword evidence="7" id="KW-0732">Signal</keyword>
<name>A0A8S1HEW3_9PELO</name>
<feature type="binding site" evidence="6">
    <location>
        <position position="872"/>
    </location>
    <ligand>
        <name>Zn(2+)</name>
        <dbReference type="ChEBI" id="CHEBI:29105"/>
        <note>catalytic</note>
    </ligand>
</feature>
<dbReference type="PANTHER" id="PTHR10127">
    <property type="entry name" value="DISCOIDIN, CUB, EGF, LAMININ , AND ZINC METALLOPROTEASE DOMAIN CONTAINING"/>
    <property type="match status" value="1"/>
</dbReference>
<evidence type="ECO:0000259" key="9">
    <source>
        <dbReference type="PROSITE" id="PS51864"/>
    </source>
</evidence>
<dbReference type="Proteomes" id="UP000835052">
    <property type="component" value="Unassembled WGS sequence"/>
</dbReference>
<comment type="subcellular location">
    <subcellularLocation>
        <location evidence="1">Nucleus</location>
    </subcellularLocation>
</comment>
<feature type="active site" evidence="6">
    <location>
        <position position="209"/>
    </location>
</feature>
<organism evidence="10 11">
    <name type="scientific">Caenorhabditis auriculariae</name>
    <dbReference type="NCBI Taxonomy" id="2777116"/>
    <lineage>
        <taxon>Eukaryota</taxon>
        <taxon>Metazoa</taxon>
        <taxon>Ecdysozoa</taxon>
        <taxon>Nematoda</taxon>
        <taxon>Chromadorea</taxon>
        <taxon>Rhabditida</taxon>
        <taxon>Rhabditina</taxon>
        <taxon>Rhabditomorpha</taxon>
        <taxon>Rhabditoidea</taxon>
        <taxon>Rhabditidae</taxon>
        <taxon>Peloderinae</taxon>
        <taxon>Caenorhabditis</taxon>
    </lineage>
</organism>
<evidence type="ECO:0000256" key="2">
    <source>
        <dbReference type="ARBA" id="ARBA00022723"/>
    </source>
</evidence>
<dbReference type="InterPro" id="IPR000742">
    <property type="entry name" value="EGF"/>
</dbReference>
<evidence type="ECO:0000313" key="11">
    <source>
        <dbReference type="Proteomes" id="UP000835052"/>
    </source>
</evidence>
<dbReference type="InterPro" id="IPR024079">
    <property type="entry name" value="MetalloPept_cat_dom_sf"/>
</dbReference>
<evidence type="ECO:0000256" key="4">
    <source>
        <dbReference type="ARBA" id="ARBA00023049"/>
    </source>
</evidence>
<dbReference type="PROSITE" id="PS00022">
    <property type="entry name" value="EGF_1"/>
    <property type="match status" value="2"/>
</dbReference>
<accession>A0A8S1HEW3</accession>
<keyword evidence="4 6" id="KW-0482">Metalloprotease</keyword>
<keyword evidence="5" id="KW-1015">Disulfide bond</keyword>
<dbReference type="GO" id="GO:0004222">
    <property type="term" value="F:metalloendopeptidase activity"/>
    <property type="evidence" value="ECO:0007669"/>
    <property type="project" value="UniProtKB-UniRule"/>
</dbReference>
<keyword evidence="6 7" id="KW-0378">Hydrolase</keyword>
<dbReference type="SUPFAM" id="SSF55486">
    <property type="entry name" value="Metalloproteases ('zincins'), catalytic domain"/>
    <property type="match status" value="2"/>
</dbReference>
<comment type="caution">
    <text evidence="6">Lacks conserved residue(s) required for the propagation of feature annotation.</text>
</comment>
<dbReference type="OrthoDB" id="6779799at2759"/>
<feature type="binding site" evidence="6">
    <location>
        <position position="218"/>
    </location>
    <ligand>
        <name>Zn(2+)</name>
        <dbReference type="ChEBI" id="CHEBI:29105"/>
        <note>catalytic</note>
    </ligand>
</feature>
<dbReference type="PROSITE" id="PS51864">
    <property type="entry name" value="ASTACIN"/>
    <property type="match status" value="2"/>
</dbReference>
<dbReference type="PROSITE" id="PS01186">
    <property type="entry name" value="EGF_2"/>
    <property type="match status" value="2"/>
</dbReference>
<dbReference type="EMBL" id="CAJGYM010000023">
    <property type="protein sequence ID" value="CAD6191840.1"/>
    <property type="molecule type" value="Genomic_DNA"/>
</dbReference>
<feature type="binding site" evidence="6">
    <location>
        <position position="212"/>
    </location>
    <ligand>
        <name>Zn(2+)</name>
        <dbReference type="ChEBI" id="CHEBI:29105"/>
        <note>catalytic</note>
    </ligand>
</feature>
<proteinExistence type="predicted"/>
<feature type="region of interest" description="Disordered" evidence="8">
    <location>
        <begin position="514"/>
        <end position="535"/>
    </location>
</feature>
<dbReference type="SUPFAM" id="SSF46689">
    <property type="entry name" value="Homeodomain-like"/>
    <property type="match status" value="1"/>
</dbReference>
<feature type="binding site" evidence="6">
    <location>
        <position position="876"/>
    </location>
    <ligand>
        <name>Zn(2+)</name>
        <dbReference type="ChEBI" id="CHEBI:29105"/>
        <note>catalytic</note>
    </ligand>
</feature>
<keyword evidence="11" id="KW-1185">Reference proteome</keyword>
<protein>
    <recommendedName>
        <fullName evidence="7">Metalloendopeptidase</fullName>
        <ecNumber evidence="7">3.4.24.-</ecNumber>
    </recommendedName>
</protein>
<feature type="binding site" evidence="6">
    <location>
        <position position="208"/>
    </location>
    <ligand>
        <name>Zn(2+)</name>
        <dbReference type="ChEBI" id="CHEBI:29105"/>
        <note>catalytic</note>
    </ligand>
</feature>
<dbReference type="CDD" id="cd04280">
    <property type="entry name" value="ZnMc_astacin_like"/>
    <property type="match status" value="2"/>
</dbReference>
<dbReference type="PANTHER" id="PTHR10127:SF793">
    <property type="entry name" value="ZINC METALLOPROTEINASE NAS-31"/>
    <property type="match status" value="1"/>
</dbReference>
<dbReference type="Pfam" id="PF01498">
    <property type="entry name" value="HTH_Tnp_Tc3_2"/>
    <property type="match status" value="1"/>
</dbReference>